<dbReference type="Pfam" id="PF03328">
    <property type="entry name" value="HpcH_HpaI"/>
    <property type="match status" value="1"/>
</dbReference>
<dbReference type="GO" id="GO:0046872">
    <property type="term" value="F:metal ion binding"/>
    <property type="evidence" value="ECO:0007669"/>
    <property type="project" value="UniProtKB-KW"/>
</dbReference>
<dbReference type="Proteomes" id="UP000053029">
    <property type="component" value="Unassembled WGS sequence"/>
</dbReference>
<dbReference type="OrthoDB" id="1621678at2759"/>
<accession>A0A0D2GSY4</accession>
<dbReference type="SUPFAM" id="SSF51621">
    <property type="entry name" value="Phosphoenolpyruvate/pyruvate domain"/>
    <property type="match status" value="1"/>
</dbReference>
<dbReference type="GO" id="GO:0005737">
    <property type="term" value="C:cytoplasm"/>
    <property type="evidence" value="ECO:0007669"/>
    <property type="project" value="TreeGrafter"/>
</dbReference>
<comment type="similarity">
    <text evidence="1">Belongs to the HpcH/HpaI aldolase family.</text>
</comment>
<dbReference type="PANTHER" id="PTHR30502">
    <property type="entry name" value="2-KETO-3-DEOXY-L-RHAMNONATE ALDOLASE"/>
    <property type="match status" value="1"/>
</dbReference>
<evidence type="ECO:0000259" key="4">
    <source>
        <dbReference type="Pfam" id="PF03328"/>
    </source>
</evidence>
<dbReference type="InterPro" id="IPR050251">
    <property type="entry name" value="HpcH-HpaI_aldolase"/>
</dbReference>
<dbReference type="HOGENOM" id="CLU_059964_2_1_1"/>
<dbReference type="EMBL" id="KN846971">
    <property type="protein sequence ID" value="KIW81685.1"/>
    <property type="molecule type" value="Genomic_DNA"/>
</dbReference>
<organism evidence="5 6">
    <name type="scientific">Fonsecaea pedrosoi CBS 271.37</name>
    <dbReference type="NCBI Taxonomy" id="1442368"/>
    <lineage>
        <taxon>Eukaryota</taxon>
        <taxon>Fungi</taxon>
        <taxon>Dikarya</taxon>
        <taxon>Ascomycota</taxon>
        <taxon>Pezizomycotina</taxon>
        <taxon>Eurotiomycetes</taxon>
        <taxon>Chaetothyriomycetidae</taxon>
        <taxon>Chaetothyriales</taxon>
        <taxon>Herpotrichiellaceae</taxon>
        <taxon>Fonsecaea</taxon>
    </lineage>
</organism>
<evidence type="ECO:0000313" key="6">
    <source>
        <dbReference type="Proteomes" id="UP000053029"/>
    </source>
</evidence>
<evidence type="ECO:0000313" key="5">
    <source>
        <dbReference type="EMBL" id="KIW81685.1"/>
    </source>
</evidence>
<dbReference type="InterPro" id="IPR005000">
    <property type="entry name" value="Aldolase/citrate-lyase_domain"/>
</dbReference>
<keyword evidence="6" id="KW-1185">Reference proteome</keyword>
<sequence length="288" mass="30192">MYGTSSDGSSLGPPRPAAPLTQSFAGALKAKGTLIGAAVSLGSVSCAQIVARSGFDWAFIDMEHAPTSAREATDIAHAVVAASAGACVAIIRAPSHGVEWIKWALDSGAAGVIIPMVQSREECAGIIQRALYPPRGQRSFGPFLAPFADTDSSADVAKYMSQRSKELAIIPMIESVAGVERAEEILSVKGVTACFVGPFDLRQSLGLPGGDGEEPEFIQALEKILSIGRKYGVEIGTVAGTEQAVRRKKEMGFSFLLAGSDSSFLAAGSRSVWQQCSQGLREARSDKL</sequence>
<dbReference type="AlphaFoldDB" id="A0A0D2GSY4"/>
<gene>
    <name evidence="5" type="ORF">Z517_04711</name>
</gene>
<dbReference type="GeneID" id="25304201"/>
<evidence type="ECO:0000256" key="2">
    <source>
        <dbReference type="ARBA" id="ARBA00022723"/>
    </source>
</evidence>
<evidence type="ECO:0000256" key="1">
    <source>
        <dbReference type="ARBA" id="ARBA00005568"/>
    </source>
</evidence>
<evidence type="ECO:0000256" key="3">
    <source>
        <dbReference type="ARBA" id="ARBA00023239"/>
    </source>
</evidence>
<proteinExistence type="inferred from homology"/>
<feature type="domain" description="HpcH/HpaI aldolase/citrate lyase" evidence="4">
    <location>
        <begin position="43"/>
        <end position="263"/>
    </location>
</feature>
<dbReference type="InterPro" id="IPR015813">
    <property type="entry name" value="Pyrv/PenolPyrv_kinase-like_dom"/>
</dbReference>
<keyword evidence="3" id="KW-0456">Lyase</keyword>
<dbReference type="STRING" id="1442368.A0A0D2GSY4"/>
<dbReference type="Gene3D" id="3.20.20.60">
    <property type="entry name" value="Phosphoenolpyruvate-binding domains"/>
    <property type="match status" value="1"/>
</dbReference>
<protein>
    <submittedName>
        <fullName evidence="5">Unplaced genomic scaffold supercont1.3, whole genome shotgun sequence</fullName>
    </submittedName>
</protein>
<dbReference type="GO" id="GO:0016832">
    <property type="term" value="F:aldehyde-lyase activity"/>
    <property type="evidence" value="ECO:0007669"/>
    <property type="project" value="TreeGrafter"/>
</dbReference>
<dbReference type="RefSeq" id="XP_013285493.1">
    <property type="nucleotide sequence ID" value="XM_013430039.1"/>
</dbReference>
<dbReference type="PANTHER" id="PTHR30502:SF0">
    <property type="entry name" value="PHOSPHOENOLPYRUVATE CARBOXYLASE FAMILY PROTEIN"/>
    <property type="match status" value="1"/>
</dbReference>
<keyword evidence="2" id="KW-0479">Metal-binding</keyword>
<name>A0A0D2GSY4_9EURO</name>
<reference evidence="5 6" key="1">
    <citation type="submission" date="2015-01" db="EMBL/GenBank/DDBJ databases">
        <title>The Genome Sequence of Fonsecaea pedrosoi CBS 271.37.</title>
        <authorList>
            <consortium name="The Broad Institute Genomics Platform"/>
            <person name="Cuomo C."/>
            <person name="de Hoog S."/>
            <person name="Gorbushina A."/>
            <person name="Stielow B."/>
            <person name="Teixiera M."/>
            <person name="Abouelleil A."/>
            <person name="Chapman S.B."/>
            <person name="Priest M."/>
            <person name="Young S.K."/>
            <person name="Wortman J."/>
            <person name="Nusbaum C."/>
            <person name="Birren B."/>
        </authorList>
    </citation>
    <scope>NUCLEOTIDE SEQUENCE [LARGE SCALE GENOMIC DNA]</scope>
    <source>
        <strain evidence="5 6">CBS 271.37</strain>
    </source>
</reference>
<dbReference type="InterPro" id="IPR040442">
    <property type="entry name" value="Pyrv_kinase-like_dom_sf"/>
</dbReference>
<dbReference type="VEuPathDB" id="FungiDB:Z517_04711"/>